<keyword evidence="4" id="KW-1185">Reference proteome</keyword>
<dbReference type="Pfam" id="PF01548">
    <property type="entry name" value="DEDD_Tnp_IS110"/>
    <property type="match status" value="1"/>
</dbReference>
<dbReference type="Proteomes" id="UP000422989">
    <property type="component" value="Chromosome"/>
</dbReference>
<accession>A0A6I6E0C8</accession>
<dbReference type="InterPro" id="IPR003346">
    <property type="entry name" value="Transposase_20"/>
</dbReference>
<evidence type="ECO:0000259" key="1">
    <source>
        <dbReference type="Pfam" id="PF01548"/>
    </source>
</evidence>
<name>A0A6I6E0C8_9MICO</name>
<sequence>MTIVAEHYQFVTGVDTHARRHQFAVLNAAGHVLEERSYPTDPAGIARSVEWARSRTAGGALLVSIDGAGSYGRLLTDAFLRAGIDVTQAPVIRYRPDGKDDRIDARLAASSVLPLEQDALARPRTGAEQEALQILLTARTSMTRERTATINALTGLLRRHDLGIDARRPLRTGQIAQIAAWRSHPTDPLDAAIARREATRLARRIRELAEQLVENNTTLRDLVTAVAPRLLDEPGVGPVSAATVYVAWSHPGRVRCEAAFARLAGVAPKPVSTGNHHRHRLDRTGDRRLNAALHRVVITRWRAHPQTLEYTARRRAEGRTDRDIRRALKRIVARQLFRLLQAS</sequence>
<evidence type="ECO:0000313" key="3">
    <source>
        <dbReference type="EMBL" id="QGU27594.1"/>
    </source>
</evidence>
<dbReference type="EMBL" id="CP032550">
    <property type="protein sequence ID" value="QGU27594.1"/>
    <property type="molecule type" value="Genomic_DNA"/>
</dbReference>
<organism evidence="3 4">
    <name type="scientific">Microbacterium oryzae</name>
    <dbReference type="NCBI Taxonomy" id="743009"/>
    <lineage>
        <taxon>Bacteria</taxon>
        <taxon>Bacillati</taxon>
        <taxon>Actinomycetota</taxon>
        <taxon>Actinomycetes</taxon>
        <taxon>Micrococcales</taxon>
        <taxon>Microbacteriaceae</taxon>
        <taxon>Microbacterium</taxon>
    </lineage>
</organism>
<dbReference type="GO" id="GO:0006313">
    <property type="term" value="P:DNA transposition"/>
    <property type="evidence" value="ECO:0007669"/>
    <property type="project" value="InterPro"/>
</dbReference>
<dbReference type="NCBIfam" id="NF033542">
    <property type="entry name" value="transpos_IS110"/>
    <property type="match status" value="1"/>
</dbReference>
<dbReference type="InterPro" id="IPR047650">
    <property type="entry name" value="Transpos_IS110"/>
</dbReference>
<gene>
    <name evidence="3" type="ORF">D7D94_07890</name>
</gene>
<dbReference type="PANTHER" id="PTHR33055">
    <property type="entry name" value="TRANSPOSASE FOR INSERTION SEQUENCE ELEMENT IS1111A"/>
    <property type="match status" value="1"/>
</dbReference>
<evidence type="ECO:0000313" key="4">
    <source>
        <dbReference type="Proteomes" id="UP000422989"/>
    </source>
</evidence>
<dbReference type="KEGG" id="moj:D7D94_07890"/>
<dbReference type="GO" id="GO:0004803">
    <property type="term" value="F:transposase activity"/>
    <property type="evidence" value="ECO:0007669"/>
    <property type="project" value="InterPro"/>
</dbReference>
<dbReference type="GO" id="GO:0003677">
    <property type="term" value="F:DNA binding"/>
    <property type="evidence" value="ECO:0007669"/>
    <property type="project" value="InterPro"/>
</dbReference>
<dbReference type="OrthoDB" id="4337860at2"/>
<dbReference type="Pfam" id="PF02371">
    <property type="entry name" value="Transposase_20"/>
    <property type="match status" value="1"/>
</dbReference>
<dbReference type="InterPro" id="IPR002525">
    <property type="entry name" value="Transp_IS110-like_N"/>
</dbReference>
<reference evidence="3 4" key="1">
    <citation type="submission" date="2018-09" db="EMBL/GenBank/DDBJ databases">
        <title>Whole genome sequencing of Microbacterium oryzae strain MB-10T.</title>
        <authorList>
            <person name="Das S.K."/>
        </authorList>
    </citation>
    <scope>NUCLEOTIDE SEQUENCE [LARGE SCALE GENOMIC DNA]</scope>
    <source>
        <strain evidence="3 4">MB-10</strain>
    </source>
</reference>
<proteinExistence type="predicted"/>
<dbReference type="PANTHER" id="PTHR33055:SF16">
    <property type="entry name" value="TRANSPOSASE FOR INSERTION SEQUENCE ELEMENT IS1547"/>
    <property type="match status" value="1"/>
</dbReference>
<evidence type="ECO:0000259" key="2">
    <source>
        <dbReference type="Pfam" id="PF02371"/>
    </source>
</evidence>
<feature type="domain" description="Transposase IS110-like N-terminal" evidence="1">
    <location>
        <begin position="13"/>
        <end position="159"/>
    </location>
</feature>
<dbReference type="AlphaFoldDB" id="A0A6I6E0C8"/>
<protein>
    <submittedName>
        <fullName evidence="3">IS110 family transposase</fullName>
    </submittedName>
</protein>
<feature type="domain" description="Transposase IS116/IS110/IS902 C-terminal" evidence="2">
    <location>
        <begin position="229"/>
        <end position="310"/>
    </location>
</feature>
<dbReference type="RefSeq" id="WP_156242093.1">
    <property type="nucleotide sequence ID" value="NZ_BAAAZL010000004.1"/>
</dbReference>